<dbReference type="Pfam" id="PF13515">
    <property type="entry name" value="FUSC_2"/>
    <property type="match status" value="1"/>
</dbReference>
<dbReference type="EMBL" id="ANHZ02000003">
    <property type="protein sequence ID" value="EME37477.1"/>
    <property type="molecule type" value="Genomic_DNA"/>
</dbReference>
<proteinExistence type="predicted"/>
<feature type="transmembrane region" description="Helical" evidence="5">
    <location>
        <begin position="33"/>
        <end position="50"/>
    </location>
</feature>
<dbReference type="STRING" id="71999.KPaMU14_01630"/>
<name>M2WG22_9MICC</name>
<feature type="transmembrane region" description="Helical" evidence="5">
    <location>
        <begin position="151"/>
        <end position="172"/>
    </location>
</feature>
<keyword evidence="2 5" id="KW-0812">Transmembrane</keyword>
<evidence type="ECO:0000313" key="8">
    <source>
        <dbReference type="Proteomes" id="UP000009877"/>
    </source>
</evidence>
<evidence type="ECO:0000256" key="5">
    <source>
        <dbReference type="SAM" id="Phobius"/>
    </source>
</evidence>
<dbReference type="AlphaFoldDB" id="M2WG22"/>
<protein>
    <recommendedName>
        <fullName evidence="6">Integral membrane bound transporter domain-containing protein</fullName>
    </recommendedName>
</protein>
<evidence type="ECO:0000256" key="3">
    <source>
        <dbReference type="ARBA" id="ARBA00022989"/>
    </source>
</evidence>
<feature type="transmembrane region" description="Helical" evidence="5">
    <location>
        <begin position="110"/>
        <end position="130"/>
    </location>
</feature>
<keyword evidence="8" id="KW-1185">Reference proteome</keyword>
<sequence>MSEAEQSPGLVHRAGSELGERARAGGARLRGDILQALQLTVAAIGAFVFAETVLGHTGPIFAATAATVALGFSKGGQRYRRVLEVAIGCTLGIALAEVLIHFIGVGTWQAGVVMLVSILLARFLDSGVLFTTQMALQSLLVVVLPPSSDGAFARSTDAMVGGVFALLMAYLVPSDPRRQPREHVRRLTDELSAVLREAAQAITEDDSTAAWHCLVRARRTQSEIDSVKTALQASQEIAAAAPVHRRHRSEIEQIAISAHYLDLAARDSRVLVRRVAGVINHVTLAPAAIESISECLRDMADSTDTVGRALAVPQRESRESFLRQARNELITVAERLNPQDMGVQTLEGQTLVLLMRPLAVDLLEATNMDHEDAIAHLPALDDWDRM</sequence>
<feature type="transmembrane region" description="Helical" evidence="5">
    <location>
        <begin position="85"/>
        <end position="104"/>
    </location>
</feature>
<comment type="caution">
    <text evidence="7">The sequence shown here is derived from an EMBL/GenBank/DDBJ whole genome shotgun (WGS) entry which is preliminary data.</text>
</comment>
<reference evidence="7 8" key="1">
    <citation type="journal article" date="2014" name="Genome Announc.">
        <title>Draft Genome Sequence of Kocuria palustris PEL.</title>
        <authorList>
            <person name="Sharma G."/>
            <person name="Khatri I."/>
            <person name="Subramanian S."/>
        </authorList>
    </citation>
    <scope>NUCLEOTIDE SEQUENCE [LARGE SCALE GENOMIC DNA]</scope>
    <source>
        <strain evidence="7 8">PEL</strain>
    </source>
</reference>
<dbReference type="RefSeq" id="WP_006213584.1">
    <property type="nucleotide sequence ID" value="NZ_ANHZ02000003.1"/>
</dbReference>
<organism evidence="7 8">
    <name type="scientific">Kocuria palustris PEL</name>
    <dbReference type="NCBI Taxonomy" id="1236550"/>
    <lineage>
        <taxon>Bacteria</taxon>
        <taxon>Bacillati</taxon>
        <taxon>Actinomycetota</taxon>
        <taxon>Actinomycetes</taxon>
        <taxon>Micrococcales</taxon>
        <taxon>Micrococcaceae</taxon>
        <taxon>Kocuria</taxon>
    </lineage>
</organism>
<evidence type="ECO:0000256" key="2">
    <source>
        <dbReference type="ARBA" id="ARBA00022692"/>
    </source>
</evidence>
<evidence type="ECO:0000256" key="1">
    <source>
        <dbReference type="ARBA" id="ARBA00004141"/>
    </source>
</evidence>
<evidence type="ECO:0000256" key="4">
    <source>
        <dbReference type="ARBA" id="ARBA00023136"/>
    </source>
</evidence>
<evidence type="ECO:0000259" key="6">
    <source>
        <dbReference type="Pfam" id="PF13515"/>
    </source>
</evidence>
<comment type="subcellular location">
    <subcellularLocation>
        <location evidence="1">Membrane</location>
        <topology evidence="1">Multi-pass membrane protein</topology>
    </subcellularLocation>
</comment>
<evidence type="ECO:0000313" key="7">
    <source>
        <dbReference type="EMBL" id="EME37477.1"/>
    </source>
</evidence>
<dbReference type="InterPro" id="IPR049453">
    <property type="entry name" value="Memb_transporter_dom"/>
</dbReference>
<feature type="domain" description="Integral membrane bound transporter" evidence="6">
    <location>
        <begin position="49"/>
        <end position="168"/>
    </location>
</feature>
<accession>M2WG22</accession>
<keyword evidence="4 5" id="KW-0472">Membrane</keyword>
<gene>
    <name evidence="7" type="ORF">C884_01528</name>
</gene>
<keyword evidence="3 5" id="KW-1133">Transmembrane helix</keyword>
<dbReference type="GO" id="GO:0016020">
    <property type="term" value="C:membrane"/>
    <property type="evidence" value="ECO:0007669"/>
    <property type="project" value="UniProtKB-SubCell"/>
</dbReference>
<dbReference type="Proteomes" id="UP000009877">
    <property type="component" value="Unassembled WGS sequence"/>
</dbReference>